<comment type="catalytic activity">
    <reaction evidence="1">
        <text>ATP + protein L-histidine = ADP + protein N-phospho-L-histidine.</text>
        <dbReference type="EC" id="2.7.13.3"/>
    </reaction>
</comment>
<evidence type="ECO:0000313" key="12">
    <source>
        <dbReference type="Proteomes" id="UP000310636"/>
    </source>
</evidence>
<reference evidence="11 12" key="1">
    <citation type="submission" date="2019-04" db="EMBL/GenBank/DDBJ databases">
        <title>Cohnella sp. nov. isolated from preserved vegetables.</title>
        <authorList>
            <person name="Lin S.-Y."/>
            <person name="Hung M.-H."/>
            <person name="Young C.-C."/>
        </authorList>
    </citation>
    <scope>NUCLEOTIDE SEQUENCE [LARGE SCALE GENOMIC DNA]</scope>
    <source>
        <strain evidence="11 12">CC-MHH1044</strain>
    </source>
</reference>
<evidence type="ECO:0000256" key="1">
    <source>
        <dbReference type="ARBA" id="ARBA00000085"/>
    </source>
</evidence>
<evidence type="ECO:0000259" key="10">
    <source>
        <dbReference type="PROSITE" id="PS50109"/>
    </source>
</evidence>
<evidence type="ECO:0000256" key="3">
    <source>
        <dbReference type="ARBA" id="ARBA00022553"/>
    </source>
</evidence>
<comment type="caution">
    <text evidence="11">The sequence shown here is derived from an EMBL/GenBank/DDBJ whole genome shotgun (WGS) entry which is preliminary data.</text>
</comment>
<feature type="transmembrane region" description="Helical" evidence="9">
    <location>
        <begin position="275"/>
        <end position="296"/>
    </location>
</feature>
<feature type="transmembrane region" description="Helical" evidence="9">
    <location>
        <begin position="209"/>
        <end position="235"/>
    </location>
</feature>
<dbReference type="PANTHER" id="PTHR43065:SF46">
    <property type="entry name" value="C4-DICARBOXYLATE TRANSPORT SENSOR PROTEIN DCTB"/>
    <property type="match status" value="1"/>
</dbReference>
<keyword evidence="9" id="KW-1133">Transmembrane helix</keyword>
<dbReference type="AlphaFoldDB" id="A0A4S4C1Y2"/>
<evidence type="ECO:0000256" key="2">
    <source>
        <dbReference type="ARBA" id="ARBA00012438"/>
    </source>
</evidence>
<dbReference type="InterPro" id="IPR005467">
    <property type="entry name" value="His_kinase_dom"/>
</dbReference>
<keyword evidence="4" id="KW-0808">Transferase</keyword>
<dbReference type="Gene3D" id="1.10.287.130">
    <property type="match status" value="1"/>
</dbReference>
<feature type="transmembrane region" description="Helical" evidence="9">
    <location>
        <begin position="337"/>
        <end position="361"/>
    </location>
</feature>
<accession>A0A4S4C1Y2</accession>
<evidence type="ECO:0000313" key="11">
    <source>
        <dbReference type="EMBL" id="THF81672.1"/>
    </source>
</evidence>
<dbReference type="InterPro" id="IPR003594">
    <property type="entry name" value="HATPase_dom"/>
</dbReference>
<dbReference type="SUPFAM" id="SSF55874">
    <property type="entry name" value="ATPase domain of HSP90 chaperone/DNA topoisomerase II/histidine kinase"/>
    <property type="match status" value="1"/>
</dbReference>
<dbReference type="InterPro" id="IPR011623">
    <property type="entry name" value="7TMR_DISM_rcpt_extracell_dom1"/>
</dbReference>
<sequence length="632" mass="70846">MLAFRLKAVILILFALIVTIGGASLPEHAFAAEKKHATSITNWDIQWIEKNASPTDTAPHSDSWIAANVHNPLVAIPEGYKGAWVRIAIPPTSEWLTPGLLVRQIYGLNIDVFEDGTMLYHSDRNYSYDRNMLLSALPARTEPSTLLIRISSLDRAGLVSHIQLGEFNQLSESFIRQEMPNLLLGASVGFLAILMLLISGYLTHQQRRAWIALSLIALATSILIITYSTFPYVYFRNIGKWLQFLFDMSMLVVFPALHLYVGTIFEGKLTLFRKFGTWFAVYCAFGVLILILNAIIGDPFFVYYKLFTFWMLAPLILMHLLLVLSQSIIQAIRGNKASIILSLGFLALATTGVVDLIQLYTSDALPIVYLWKFGIILLIVSLVIVLARKIKSDHQKLLDYSKELELFNHQLQRTEKLKFVSELAASIAHEVRNPLQVTRGFLQLISSSSDQTNKNHFSMAIDELDRASLIITDFLTFAKPELDTVVEIDIKQELNTVETIMSPLASISGAVFKIQLPDGLIIVGNPSKFKQAFMNLIKNSIEALKENGVIEIDAEKETDWVLIRIADNGEGMNPEQIARLGEPYFSTKSKGTGLGLMVTYRLIEIMDGSLEFRSEKGKGTEALIRFPLVRSN</sequence>
<keyword evidence="7" id="KW-0067">ATP-binding</keyword>
<dbReference type="Proteomes" id="UP000310636">
    <property type="component" value="Unassembled WGS sequence"/>
</dbReference>
<proteinExistence type="predicted"/>
<keyword evidence="8" id="KW-0902">Two-component regulatory system</keyword>
<feature type="transmembrane region" description="Helical" evidence="9">
    <location>
        <begin position="241"/>
        <end position="263"/>
    </location>
</feature>
<keyword evidence="5" id="KW-0547">Nucleotide-binding</keyword>
<dbReference type="SMART" id="SM00388">
    <property type="entry name" value="HisKA"/>
    <property type="match status" value="1"/>
</dbReference>
<dbReference type="SUPFAM" id="SSF47384">
    <property type="entry name" value="Homodimeric domain of signal transducing histidine kinase"/>
    <property type="match status" value="1"/>
</dbReference>
<keyword evidence="9" id="KW-0472">Membrane</keyword>
<keyword evidence="9" id="KW-0812">Transmembrane</keyword>
<dbReference type="CDD" id="cd00075">
    <property type="entry name" value="HATPase"/>
    <property type="match status" value="1"/>
</dbReference>
<dbReference type="Pfam" id="PF00512">
    <property type="entry name" value="HisKA"/>
    <property type="match status" value="1"/>
</dbReference>
<feature type="transmembrane region" description="Helical" evidence="9">
    <location>
        <begin position="302"/>
        <end position="325"/>
    </location>
</feature>
<dbReference type="Gene3D" id="3.30.565.10">
    <property type="entry name" value="Histidine kinase-like ATPase, C-terminal domain"/>
    <property type="match status" value="1"/>
</dbReference>
<evidence type="ECO:0000256" key="8">
    <source>
        <dbReference type="ARBA" id="ARBA00023012"/>
    </source>
</evidence>
<dbReference type="Pfam" id="PF07695">
    <property type="entry name" value="7TMR-DISM_7TM"/>
    <property type="match status" value="1"/>
</dbReference>
<dbReference type="SMART" id="SM00387">
    <property type="entry name" value="HATPase_c"/>
    <property type="match status" value="1"/>
</dbReference>
<dbReference type="InterPro" id="IPR004358">
    <property type="entry name" value="Sig_transdc_His_kin-like_C"/>
</dbReference>
<dbReference type="RefSeq" id="WP_136369268.1">
    <property type="nucleotide sequence ID" value="NZ_SSOB01000008.1"/>
</dbReference>
<dbReference type="CDD" id="cd00082">
    <property type="entry name" value="HisKA"/>
    <property type="match status" value="1"/>
</dbReference>
<keyword evidence="6 11" id="KW-0418">Kinase</keyword>
<evidence type="ECO:0000256" key="7">
    <source>
        <dbReference type="ARBA" id="ARBA00022840"/>
    </source>
</evidence>
<dbReference type="EMBL" id="SSOB01000008">
    <property type="protein sequence ID" value="THF81672.1"/>
    <property type="molecule type" value="Genomic_DNA"/>
</dbReference>
<gene>
    <name evidence="11" type="ORF">E6C55_08050</name>
</gene>
<evidence type="ECO:0000256" key="9">
    <source>
        <dbReference type="SAM" id="Phobius"/>
    </source>
</evidence>
<dbReference type="PRINTS" id="PR00344">
    <property type="entry name" value="BCTRLSENSOR"/>
</dbReference>
<dbReference type="PROSITE" id="PS50109">
    <property type="entry name" value="HIS_KIN"/>
    <property type="match status" value="1"/>
</dbReference>
<keyword evidence="3" id="KW-0597">Phosphoprotein</keyword>
<evidence type="ECO:0000256" key="6">
    <source>
        <dbReference type="ARBA" id="ARBA00022777"/>
    </source>
</evidence>
<name>A0A4S4C1Y2_9BACL</name>
<dbReference type="EC" id="2.7.13.3" evidence="2"/>
<dbReference type="GO" id="GO:0005524">
    <property type="term" value="F:ATP binding"/>
    <property type="evidence" value="ECO:0007669"/>
    <property type="project" value="UniProtKB-KW"/>
</dbReference>
<dbReference type="PANTHER" id="PTHR43065">
    <property type="entry name" value="SENSOR HISTIDINE KINASE"/>
    <property type="match status" value="1"/>
</dbReference>
<dbReference type="InterPro" id="IPR036097">
    <property type="entry name" value="HisK_dim/P_sf"/>
</dbReference>
<dbReference type="InterPro" id="IPR003661">
    <property type="entry name" value="HisK_dim/P_dom"/>
</dbReference>
<dbReference type="OrthoDB" id="9815750at2"/>
<feature type="domain" description="Histidine kinase" evidence="10">
    <location>
        <begin position="426"/>
        <end position="630"/>
    </location>
</feature>
<keyword evidence="12" id="KW-1185">Reference proteome</keyword>
<feature type="transmembrane region" description="Helical" evidence="9">
    <location>
        <begin position="367"/>
        <end position="387"/>
    </location>
</feature>
<dbReference type="InterPro" id="IPR036890">
    <property type="entry name" value="HATPase_C_sf"/>
</dbReference>
<protein>
    <recommendedName>
        <fullName evidence="2">histidine kinase</fullName>
        <ecNumber evidence="2">2.7.13.3</ecNumber>
    </recommendedName>
</protein>
<dbReference type="Pfam" id="PF02518">
    <property type="entry name" value="HATPase_c"/>
    <property type="match status" value="1"/>
</dbReference>
<feature type="transmembrane region" description="Helical" evidence="9">
    <location>
        <begin position="182"/>
        <end position="202"/>
    </location>
</feature>
<organism evidence="11 12">
    <name type="scientific">Cohnella fermenti</name>
    <dbReference type="NCBI Taxonomy" id="2565925"/>
    <lineage>
        <taxon>Bacteria</taxon>
        <taxon>Bacillati</taxon>
        <taxon>Bacillota</taxon>
        <taxon>Bacilli</taxon>
        <taxon>Bacillales</taxon>
        <taxon>Paenibacillaceae</taxon>
        <taxon>Cohnella</taxon>
    </lineage>
</organism>
<dbReference type="GO" id="GO:0000155">
    <property type="term" value="F:phosphorelay sensor kinase activity"/>
    <property type="evidence" value="ECO:0007669"/>
    <property type="project" value="InterPro"/>
</dbReference>
<evidence type="ECO:0000256" key="4">
    <source>
        <dbReference type="ARBA" id="ARBA00022679"/>
    </source>
</evidence>
<evidence type="ECO:0000256" key="5">
    <source>
        <dbReference type="ARBA" id="ARBA00022741"/>
    </source>
</evidence>